<dbReference type="InterPro" id="IPR012677">
    <property type="entry name" value="Nucleotide-bd_a/b_plait_sf"/>
</dbReference>
<reference evidence="8" key="1">
    <citation type="submission" date="2014-08" db="EMBL/GenBank/DDBJ databases">
        <authorList>
            <person name="Sharma Rahul"/>
            <person name="Thines Marco"/>
        </authorList>
    </citation>
    <scope>NUCLEOTIDE SEQUENCE</scope>
</reference>
<dbReference type="GO" id="GO:0006397">
    <property type="term" value="P:mRNA processing"/>
    <property type="evidence" value="ECO:0007669"/>
    <property type="project" value="UniProtKB-KW"/>
</dbReference>
<dbReference type="Pfam" id="PF00076">
    <property type="entry name" value="RRM_1"/>
    <property type="match status" value="1"/>
</dbReference>
<organism evidence="8">
    <name type="scientific">Phaffia rhodozyma</name>
    <name type="common">Yeast</name>
    <name type="synonym">Xanthophyllomyces dendrorhous</name>
    <dbReference type="NCBI Taxonomy" id="264483"/>
    <lineage>
        <taxon>Eukaryota</taxon>
        <taxon>Fungi</taxon>
        <taxon>Dikarya</taxon>
        <taxon>Basidiomycota</taxon>
        <taxon>Agaricomycotina</taxon>
        <taxon>Tremellomycetes</taxon>
        <taxon>Cystofilobasidiales</taxon>
        <taxon>Mrakiaceae</taxon>
        <taxon>Phaffia</taxon>
    </lineage>
</organism>
<keyword evidence="5" id="KW-0539">Nucleus</keyword>
<keyword evidence="4" id="KW-0508">mRNA splicing</keyword>
<evidence type="ECO:0000313" key="8">
    <source>
        <dbReference type="EMBL" id="CDZ97434.1"/>
    </source>
</evidence>
<evidence type="ECO:0000256" key="3">
    <source>
        <dbReference type="ARBA" id="ARBA00022884"/>
    </source>
</evidence>
<proteinExistence type="predicted"/>
<name>A0A0F7SJC5_PHARH</name>
<dbReference type="Gene3D" id="3.30.70.330">
    <property type="match status" value="1"/>
</dbReference>
<dbReference type="GO" id="GO:0003723">
    <property type="term" value="F:RNA binding"/>
    <property type="evidence" value="ECO:0007669"/>
    <property type="project" value="UniProtKB-UniRule"/>
</dbReference>
<dbReference type="SMART" id="SM00360">
    <property type="entry name" value="RRM"/>
    <property type="match status" value="1"/>
</dbReference>
<sequence length="113" mass="12749">MSHGHNQSIIFVKNLNFNTTGEDLYELFGSYGPIRQVRIGNGQKTKGTAYVVFEDYQDAKSAMEKVNGFHLQDRYIVLLYHQPSRQAASATKADIRAREEAVAAEKKRLGLDD</sequence>
<accession>A0A0F7SJC5</accession>
<dbReference type="AlphaFoldDB" id="A0A0F7SJC5"/>
<dbReference type="InterPro" id="IPR034150">
    <property type="entry name" value="SF3B6_RRM"/>
</dbReference>
<dbReference type="GO" id="GO:0005634">
    <property type="term" value="C:nucleus"/>
    <property type="evidence" value="ECO:0007669"/>
    <property type="project" value="UniProtKB-SubCell"/>
</dbReference>
<dbReference type="GO" id="GO:0008380">
    <property type="term" value="P:RNA splicing"/>
    <property type="evidence" value="ECO:0007669"/>
    <property type="project" value="UniProtKB-KW"/>
</dbReference>
<dbReference type="InterPro" id="IPR035979">
    <property type="entry name" value="RBD_domain_sf"/>
</dbReference>
<dbReference type="InterPro" id="IPR050441">
    <property type="entry name" value="RBM"/>
</dbReference>
<evidence type="ECO:0000256" key="5">
    <source>
        <dbReference type="ARBA" id="ARBA00023242"/>
    </source>
</evidence>
<keyword evidence="2" id="KW-0507">mRNA processing</keyword>
<dbReference type="PANTHER" id="PTHR48034">
    <property type="entry name" value="TRANSFORMER-2 SEX-DETERMINING PROTEIN-RELATED"/>
    <property type="match status" value="1"/>
</dbReference>
<dbReference type="FunFam" id="3.30.70.330:FF:000286">
    <property type="entry name" value="Putative pre-mRNA branch site protein p14"/>
    <property type="match status" value="1"/>
</dbReference>
<evidence type="ECO:0000256" key="2">
    <source>
        <dbReference type="ARBA" id="ARBA00022664"/>
    </source>
</evidence>
<protein>
    <submittedName>
        <fullName evidence="8">Pre-mrna branch site protein p14</fullName>
    </submittedName>
</protein>
<dbReference type="CDD" id="cd12241">
    <property type="entry name" value="RRM_SF3B14"/>
    <property type="match status" value="1"/>
</dbReference>
<evidence type="ECO:0000256" key="4">
    <source>
        <dbReference type="ARBA" id="ARBA00023187"/>
    </source>
</evidence>
<dbReference type="SUPFAM" id="SSF54928">
    <property type="entry name" value="RNA-binding domain, RBD"/>
    <property type="match status" value="1"/>
</dbReference>
<dbReference type="EMBL" id="LN483167">
    <property type="protein sequence ID" value="CDZ97434.1"/>
    <property type="molecule type" value="Genomic_DNA"/>
</dbReference>
<feature type="domain" description="RRM" evidence="7">
    <location>
        <begin position="8"/>
        <end position="83"/>
    </location>
</feature>
<evidence type="ECO:0000256" key="6">
    <source>
        <dbReference type="PROSITE-ProRule" id="PRU00176"/>
    </source>
</evidence>
<dbReference type="PROSITE" id="PS50102">
    <property type="entry name" value="RRM"/>
    <property type="match status" value="1"/>
</dbReference>
<keyword evidence="3 6" id="KW-0694">RNA-binding</keyword>
<comment type="subcellular location">
    <subcellularLocation>
        <location evidence="1">Nucleus</location>
    </subcellularLocation>
</comment>
<evidence type="ECO:0000256" key="1">
    <source>
        <dbReference type="ARBA" id="ARBA00004123"/>
    </source>
</evidence>
<evidence type="ECO:0000259" key="7">
    <source>
        <dbReference type="PROSITE" id="PS50102"/>
    </source>
</evidence>
<dbReference type="InterPro" id="IPR000504">
    <property type="entry name" value="RRM_dom"/>
</dbReference>